<dbReference type="AlphaFoldDB" id="X0S8G6"/>
<organism evidence="2">
    <name type="scientific">marine sediment metagenome</name>
    <dbReference type="NCBI Taxonomy" id="412755"/>
    <lineage>
        <taxon>unclassified sequences</taxon>
        <taxon>metagenomes</taxon>
        <taxon>ecological metagenomes</taxon>
    </lineage>
</organism>
<comment type="caution">
    <text evidence="2">The sequence shown here is derived from an EMBL/GenBank/DDBJ whole genome shotgun (WGS) entry which is preliminary data.</text>
</comment>
<feature type="compositionally biased region" description="Basic residues" evidence="1">
    <location>
        <begin position="45"/>
        <end position="62"/>
    </location>
</feature>
<evidence type="ECO:0000313" key="2">
    <source>
        <dbReference type="EMBL" id="GAF77314.1"/>
    </source>
</evidence>
<accession>X0S8G6</accession>
<gene>
    <name evidence="2" type="ORF">S01H1_08551</name>
</gene>
<protein>
    <submittedName>
        <fullName evidence="2">Uncharacterized protein</fullName>
    </submittedName>
</protein>
<feature type="non-terminal residue" evidence="2">
    <location>
        <position position="1"/>
    </location>
</feature>
<name>X0S8G6_9ZZZZ</name>
<sequence>LLAMPLTKKGSKIMAAMKGQYGEDKGERVFYASKNKGVISGVDKARHKKMKRQTYMRGRSRM</sequence>
<proteinExistence type="predicted"/>
<reference evidence="2" key="1">
    <citation type="journal article" date="2014" name="Front. Microbiol.">
        <title>High frequency of phylogenetically diverse reductive dehalogenase-homologous genes in deep subseafloor sedimentary metagenomes.</title>
        <authorList>
            <person name="Kawai M."/>
            <person name="Futagami T."/>
            <person name="Toyoda A."/>
            <person name="Takaki Y."/>
            <person name="Nishi S."/>
            <person name="Hori S."/>
            <person name="Arai W."/>
            <person name="Tsubouchi T."/>
            <person name="Morono Y."/>
            <person name="Uchiyama I."/>
            <person name="Ito T."/>
            <person name="Fujiyama A."/>
            <person name="Inagaki F."/>
            <person name="Takami H."/>
        </authorList>
    </citation>
    <scope>NUCLEOTIDE SEQUENCE</scope>
    <source>
        <strain evidence="2">Expedition CK06-06</strain>
    </source>
</reference>
<dbReference type="EMBL" id="BARS01004381">
    <property type="protein sequence ID" value="GAF77314.1"/>
    <property type="molecule type" value="Genomic_DNA"/>
</dbReference>
<evidence type="ECO:0000256" key="1">
    <source>
        <dbReference type="SAM" id="MobiDB-lite"/>
    </source>
</evidence>
<feature type="region of interest" description="Disordered" evidence="1">
    <location>
        <begin position="43"/>
        <end position="62"/>
    </location>
</feature>